<dbReference type="AlphaFoldDB" id="A0A3N4M0W2"/>
<keyword evidence="2" id="KW-1133">Transmembrane helix</keyword>
<dbReference type="InParanoid" id="A0A3N4M0W2"/>
<feature type="transmembrane region" description="Helical" evidence="2">
    <location>
        <begin position="6"/>
        <end position="25"/>
    </location>
</feature>
<accession>A0A3N4M0W2</accession>
<dbReference type="EMBL" id="ML121534">
    <property type="protein sequence ID" value="RPB26571.1"/>
    <property type="molecule type" value="Genomic_DNA"/>
</dbReference>
<evidence type="ECO:0000256" key="1">
    <source>
        <dbReference type="SAM" id="MobiDB-lite"/>
    </source>
</evidence>
<feature type="region of interest" description="Disordered" evidence="1">
    <location>
        <begin position="49"/>
        <end position="72"/>
    </location>
</feature>
<evidence type="ECO:0000256" key="2">
    <source>
        <dbReference type="SAM" id="Phobius"/>
    </source>
</evidence>
<dbReference type="OrthoDB" id="10573159at2759"/>
<name>A0A3N4M0W2_9PEZI</name>
<organism evidence="3 4">
    <name type="scientific">Terfezia boudieri ATCC MYA-4762</name>
    <dbReference type="NCBI Taxonomy" id="1051890"/>
    <lineage>
        <taxon>Eukaryota</taxon>
        <taxon>Fungi</taxon>
        <taxon>Dikarya</taxon>
        <taxon>Ascomycota</taxon>
        <taxon>Pezizomycotina</taxon>
        <taxon>Pezizomycetes</taxon>
        <taxon>Pezizales</taxon>
        <taxon>Pezizaceae</taxon>
        <taxon>Terfezia</taxon>
    </lineage>
</organism>
<evidence type="ECO:0000313" key="3">
    <source>
        <dbReference type="EMBL" id="RPB26571.1"/>
    </source>
</evidence>
<sequence length="72" mass="8176">MRLLRLYVQDFLCLIFSILLYFEYLRSFRTSTYVYALLGSEDARLFPTQSGKGDGSGNANTCAPLTPPEYPN</sequence>
<feature type="compositionally biased region" description="Polar residues" evidence="1">
    <location>
        <begin position="49"/>
        <end position="63"/>
    </location>
</feature>
<reference evidence="3 4" key="1">
    <citation type="journal article" date="2018" name="Nat. Ecol. Evol.">
        <title>Pezizomycetes genomes reveal the molecular basis of ectomycorrhizal truffle lifestyle.</title>
        <authorList>
            <person name="Murat C."/>
            <person name="Payen T."/>
            <person name="Noel B."/>
            <person name="Kuo A."/>
            <person name="Morin E."/>
            <person name="Chen J."/>
            <person name="Kohler A."/>
            <person name="Krizsan K."/>
            <person name="Balestrini R."/>
            <person name="Da Silva C."/>
            <person name="Montanini B."/>
            <person name="Hainaut M."/>
            <person name="Levati E."/>
            <person name="Barry K.W."/>
            <person name="Belfiori B."/>
            <person name="Cichocki N."/>
            <person name="Clum A."/>
            <person name="Dockter R.B."/>
            <person name="Fauchery L."/>
            <person name="Guy J."/>
            <person name="Iotti M."/>
            <person name="Le Tacon F."/>
            <person name="Lindquist E.A."/>
            <person name="Lipzen A."/>
            <person name="Malagnac F."/>
            <person name="Mello A."/>
            <person name="Molinier V."/>
            <person name="Miyauchi S."/>
            <person name="Poulain J."/>
            <person name="Riccioni C."/>
            <person name="Rubini A."/>
            <person name="Sitrit Y."/>
            <person name="Splivallo R."/>
            <person name="Traeger S."/>
            <person name="Wang M."/>
            <person name="Zifcakova L."/>
            <person name="Wipf D."/>
            <person name="Zambonelli A."/>
            <person name="Paolocci F."/>
            <person name="Nowrousian M."/>
            <person name="Ottonello S."/>
            <person name="Baldrian P."/>
            <person name="Spatafora J.W."/>
            <person name="Henrissat B."/>
            <person name="Nagy L.G."/>
            <person name="Aury J.M."/>
            <person name="Wincker P."/>
            <person name="Grigoriev I.V."/>
            <person name="Bonfante P."/>
            <person name="Martin F.M."/>
        </authorList>
    </citation>
    <scope>NUCLEOTIDE SEQUENCE [LARGE SCALE GENOMIC DNA]</scope>
    <source>
        <strain evidence="3 4">ATCC MYA-4762</strain>
    </source>
</reference>
<keyword evidence="4" id="KW-1185">Reference proteome</keyword>
<proteinExistence type="predicted"/>
<evidence type="ECO:0000313" key="4">
    <source>
        <dbReference type="Proteomes" id="UP000267821"/>
    </source>
</evidence>
<dbReference type="Proteomes" id="UP000267821">
    <property type="component" value="Unassembled WGS sequence"/>
</dbReference>
<keyword evidence="2" id="KW-0812">Transmembrane</keyword>
<keyword evidence="2" id="KW-0472">Membrane</keyword>
<gene>
    <name evidence="3" type="ORF">L211DRAFT_683959</name>
</gene>
<protein>
    <submittedName>
        <fullName evidence="3">Uncharacterized protein</fullName>
    </submittedName>
</protein>